<proteinExistence type="predicted"/>
<dbReference type="CDD" id="cd00761">
    <property type="entry name" value="Glyco_tranf_GTA_type"/>
    <property type="match status" value="1"/>
</dbReference>
<feature type="domain" description="Glycosyltransferase 2-like" evidence="1">
    <location>
        <begin position="5"/>
        <end position="129"/>
    </location>
</feature>
<dbReference type="PANTHER" id="PTHR22916">
    <property type="entry name" value="GLYCOSYLTRANSFERASE"/>
    <property type="match status" value="1"/>
</dbReference>
<dbReference type="SUPFAM" id="SSF53448">
    <property type="entry name" value="Nucleotide-diphospho-sugar transferases"/>
    <property type="match status" value="1"/>
</dbReference>
<accession>A0A329TT76</accession>
<dbReference type="InterPro" id="IPR001173">
    <property type="entry name" value="Glyco_trans_2-like"/>
</dbReference>
<reference evidence="2 3" key="1">
    <citation type="submission" date="2018-02" db="EMBL/GenBank/DDBJ databases">
        <title>Complete genome sequencing of Faecalibacterium prausnitzii strains isolated from the human gut.</title>
        <authorList>
            <person name="Fitzgerald B.C."/>
            <person name="Shkoporov A.N."/>
            <person name="Ross P.R."/>
            <person name="Hill C."/>
        </authorList>
    </citation>
    <scope>NUCLEOTIDE SEQUENCE [LARGE SCALE GENOMIC DNA]</scope>
    <source>
        <strain evidence="2 3">APC942/8-14-2</strain>
    </source>
</reference>
<dbReference type="AlphaFoldDB" id="A0A329TT76"/>
<evidence type="ECO:0000313" key="3">
    <source>
        <dbReference type="Proteomes" id="UP000251634"/>
    </source>
</evidence>
<dbReference type="GO" id="GO:0016758">
    <property type="term" value="F:hexosyltransferase activity"/>
    <property type="evidence" value="ECO:0007669"/>
    <property type="project" value="UniProtKB-ARBA"/>
</dbReference>
<dbReference type="Pfam" id="PF00535">
    <property type="entry name" value="Glycos_transf_2"/>
    <property type="match status" value="1"/>
</dbReference>
<dbReference type="EMBL" id="PRKZ01000001">
    <property type="protein sequence ID" value="RAW52070.1"/>
    <property type="molecule type" value="Genomic_DNA"/>
</dbReference>
<keyword evidence="2" id="KW-0808">Transferase</keyword>
<dbReference type="Gene3D" id="3.90.550.10">
    <property type="entry name" value="Spore Coat Polysaccharide Biosynthesis Protein SpsA, Chain A"/>
    <property type="match status" value="1"/>
</dbReference>
<comment type="caution">
    <text evidence="2">The sequence shown here is derived from an EMBL/GenBank/DDBJ whole genome shotgun (WGS) entry which is preliminary data.</text>
</comment>
<dbReference type="RefSeq" id="WP_112114676.1">
    <property type="nucleotide sequence ID" value="NZ_PRKZ01000001.1"/>
</dbReference>
<sequence>MKELTIFTPTYNRCAKLRKLYDSLVGQTDKNFIWIIVDDGSTDETGKMISEWKKSSEFEIKYIYQTNQGKHIAMKRAFEQCATDWIICVDSDDYLASSAVQEMLTDMKSVPSDCIGYIYPRKSKSLRASSFPRESMQISIMDASNIYGMVETAILFKSKYLKLIEIPQYQDERFLSEEILYIQLDKFGKFCTRNQAFYISEYQSDGLTAHIFQLWKKNPKGTIRLLNDRYHYSNKYAGDFALKQKVKAILNLNGVCISTKQSIWKYTPNMLLSALLYIPSIVLAEIRFSK</sequence>
<protein>
    <submittedName>
        <fullName evidence="2">Glycosyltransferase family 2 protein</fullName>
    </submittedName>
</protein>
<dbReference type="PANTHER" id="PTHR22916:SF3">
    <property type="entry name" value="UDP-GLCNAC:BETAGAL BETA-1,3-N-ACETYLGLUCOSAMINYLTRANSFERASE-LIKE PROTEIN 1"/>
    <property type="match status" value="1"/>
</dbReference>
<gene>
    <name evidence="2" type="ORF">C4N25_01245</name>
</gene>
<organism evidence="2 3">
    <name type="scientific">Faecalibacterium prausnitzii</name>
    <dbReference type="NCBI Taxonomy" id="853"/>
    <lineage>
        <taxon>Bacteria</taxon>
        <taxon>Bacillati</taxon>
        <taxon>Bacillota</taxon>
        <taxon>Clostridia</taxon>
        <taxon>Eubacteriales</taxon>
        <taxon>Oscillospiraceae</taxon>
        <taxon>Faecalibacterium</taxon>
    </lineage>
</organism>
<evidence type="ECO:0000313" key="2">
    <source>
        <dbReference type="EMBL" id="RAW52070.1"/>
    </source>
</evidence>
<dbReference type="InterPro" id="IPR029044">
    <property type="entry name" value="Nucleotide-diphossugar_trans"/>
</dbReference>
<evidence type="ECO:0000259" key="1">
    <source>
        <dbReference type="Pfam" id="PF00535"/>
    </source>
</evidence>
<name>A0A329TT76_9FIRM</name>
<dbReference type="Proteomes" id="UP000251634">
    <property type="component" value="Unassembled WGS sequence"/>
</dbReference>